<proteinExistence type="predicted"/>
<evidence type="ECO:0000313" key="4">
    <source>
        <dbReference type="EMBL" id="EHB62928.1"/>
    </source>
</evidence>
<gene>
    <name evidence="4" type="ORF">PaelaDRAFT_3566</name>
</gene>
<feature type="domain" description="SPOR" evidence="3">
    <location>
        <begin position="276"/>
        <end position="343"/>
    </location>
</feature>
<dbReference type="AlphaFoldDB" id="G4HHV5"/>
<feature type="transmembrane region" description="Helical" evidence="2">
    <location>
        <begin position="199"/>
        <end position="221"/>
    </location>
</feature>
<dbReference type="eggNOG" id="ENOG5033KWF">
    <property type="taxonomic scope" value="Bacteria"/>
</dbReference>
<dbReference type="InterPro" id="IPR007730">
    <property type="entry name" value="SPOR-like_dom"/>
</dbReference>
<dbReference type="RefSeq" id="WP_007130731.1">
    <property type="nucleotide sequence ID" value="NZ_AGIP01000008.1"/>
</dbReference>
<evidence type="ECO:0000313" key="5">
    <source>
        <dbReference type="Proteomes" id="UP000003891"/>
    </source>
</evidence>
<feature type="compositionally biased region" description="Polar residues" evidence="1">
    <location>
        <begin position="60"/>
        <end position="73"/>
    </location>
</feature>
<feature type="compositionally biased region" description="Polar residues" evidence="1">
    <location>
        <begin position="254"/>
        <end position="269"/>
    </location>
</feature>
<organism evidence="4 5">
    <name type="scientific">Paenibacillus lactis 154</name>
    <dbReference type="NCBI Taxonomy" id="743719"/>
    <lineage>
        <taxon>Bacteria</taxon>
        <taxon>Bacillati</taxon>
        <taxon>Bacillota</taxon>
        <taxon>Bacilli</taxon>
        <taxon>Bacillales</taxon>
        <taxon>Paenibacillaceae</taxon>
        <taxon>Paenibacillus</taxon>
    </lineage>
</organism>
<sequence length="475" mass="51792">MNKARMTIRFDHDPPKPNHRNGRGMQEEPGTNELGVSNWNTPSDWDFERLGMEDDGAPESWNSNGFIDHSASSAVPKPEHLRVVHPEAKTDQPDALDDRRLRSSRDSSRRGRLAEERRRLQAANEQLAGNGNPEHPDPYQDLPEVWDGGAIDSHSRTGKFSAVPPQQDSWESGQQDGVFYEGTQGDDYSYYRTKRPTSFWKMAAAVSAAVITGLMFGYMVLTMFNGGDGSSNNGDISVPGTGSETVIENEAGTGESTETPAPSGQQPATDVQIPGSTFYMLQYGVFSTPERVEQAKSELLAAGIAAGGDPNEENRVYAGISPDREQAKLLSNQLKAEGVELYVREISLPQAEPRVYSGEAKTLTDYFTVSGQLVSELSALSASLLGQQEGGGPAAAEAMKSVTNLHQQWIQSVKQLSEGLGPESLAVLPMMEQSMNGSVMALSEYIKNQSKGHLWEIQTGMMNYIMGQKKLLDGL</sequence>
<reference evidence="4 5" key="1">
    <citation type="submission" date="2011-09" db="EMBL/GenBank/DDBJ databases">
        <title>The draft genome of Paenibacillus lactis 154.</title>
        <authorList>
            <consortium name="US DOE Joint Genome Institute (JGI-PGF)"/>
            <person name="Lucas S."/>
            <person name="Han J."/>
            <person name="Lapidus A."/>
            <person name="Cheng J.-F."/>
            <person name="Goodwin L."/>
            <person name="Pitluck S."/>
            <person name="Peters L."/>
            <person name="Land M.L."/>
            <person name="Hauser L."/>
            <person name="Siebers A."/>
            <person name="Thelen M."/>
            <person name="Hugenholtz P."/>
            <person name="Allgaier M."/>
            <person name="Woyke T.J."/>
        </authorList>
    </citation>
    <scope>NUCLEOTIDE SEQUENCE [LARGE SCALE GENOMIC DNA]</scope>
    <source>
        <strain evidence="4 5">154</strain>
    </source>
</reference>
<feature type="compositionally biased region" description="Polar residues" evidence="1">
    <location>
        <begin position="34"/>
        <end position="43"/>
    </location>
</feature>
<feature type="region of interest" description="Disordered" evidence="1">
    <location>
        <begin position="1"/>
        <end position="117"/>
    </location>
</feature>
<name>G4HHV5_9BACL</name>
<dbReference type="OrthoDB" id="2680382at2"/>
<dbReference type="SUPFAM" id="SSF110997">
    <property type="entry name" value="Sporulation related repeat"/>
    <property type="match status" value="1"/>
</dbReference>
<evidence type="ECO:0000259" key="3">
    <source>
        <dbReference type="Pfam" id="PF05036"/>
    </source>
</evidence>
<keyword evidence="2" id="KW-0472">Membrane</keyword>
<dbReference type="GO" id="GO:0042834">
    <property type="term" value="F:peptidoglycan binding"/>
    <property type="evidence" value="ECO:0007669"/>
    <property type="project" value="InterPro"/>
</dbReference>
<dbReference type="EMBL" id="AGIP01000008">
    <property type="protein sequence ID" value="EHB62928.1"/>
    <property type="molecule type" value="Genomic_DNA"/>
</dbReference>
<keyword evidence="2" id="KW-0812">Transmembrane</keyword>
<accession>G4HHV5</accession>
<feature type="region of interest" description="Disordered" evidence="1">
    <location>
        <begin position="252"/>
        <end position="271"/>
    </location>
</feature>
<dbReference type="STRING" id="743719.PaelaDRAFT_3566"/>
<evidence type="ECO:0000256" key="2">
    <source>
        <dbReference type="SAM" id="Phobius"/>
    </source>
</evidence>
<dbReference type="InterPro" id="IPR036680">
    <property type="entry name" value="SPOR-like_sf"/>
</dbReference>
<dbReference type="PATRIC" id="fig|743719.3.peg.3619"/>
<keyword evidence="2" id="KW-1133">Transmembrane helix</keyword>
<protein>
    <submittedName>
        <fullName evidence="4">Sporulation domain-containing protein</fullName>
    </submittedName>
</protein>
<dbReference type="Pfam" id="PF05036">
    <property type="entry name" value="SPOR"/>
    <property type="match status" value="1"/>
</dbReference>
<dbReference type="Proteomes" id="UP000003891">
    <property type="component" value="Unassembled WGS sequence"/>
</dbReference>
<evidence type="ECO:0000256" key="1">
    <source>
        <dbReference type="SAM" id="MobiDB-lite"/>
    </source>
</evidence>
<feature type="compositionally biased region" description="Basic and acidic residues" evidence="1">
    <location>
        <begin position="77"/>
        <end position="117"/>
    </location>
</feature>